<keyword evidence="2" id="KW-0805">Transcription regulation</keyword>
<evidence type="ECO:0000256" key="4">
    <source>
        <dbReference type="ARBA" id="ARBA00023242"/>
    </source>
</evidence>
<dbReference type="InterPro" id="IPR006447">
    <property type="entry name" value="Myb_dom_plants"/>
</dbReference>
<dbReference type="Proteomes" id="UP001227230">
    <property type="component" value="Chromosome 1"/>
</dbReference>
<dbReference type="PROSITE" id="PS51294">
    <property type="entry name" value="HTH_MYB"/>
    <property type="match status" value="1"/>
</dbReference>
<evidence type="ECO:0000259" key="6">
    <source>
        <dbReference type="PROSITE" id="PS51294"/>
    </source>
</evidence>
<accession>A0ABY9BD34</accession>
<dbReference type="PANTHER" id="PTHR31314">
    <property type="entry name" value="MYB FAMILY TRANSCRIPTION FACTOR PHL7-LIKE"/>
    <property type="match status" value="1"/>
</dbReference>
<proteinExistence type="predicted"/>
<sequence length="303" mass="33978">MGSCGRNGAVRQYIRSKVPRLRWTPELHHCFVHAIERLGGQDKATPKLVLQLMDVRGLTISHVKSHLQMYRSMKSDIGRQDRSSTQQRKQSFEDHDGCVDEETGDVGFHPPLKSIEESDSQFIYSPLRAKRARIETMSSISENLQCSQRICETVATPYSFDDYLAEKRGIKEGGGFRWQTQAPSPAFPLPHDLYNLNPFGYAAEESDFLKIAKLEDQKHAVAQMNKNEDNERRPADGEEAGGCGLSLSLSLHHPSTQRSNASSTSEISEAFSSYPRSNFKDSFGSYSEERSINLDLSIALCGI</sequence>
<feature type="domain" description="HTH myb-type" evidence="6">
    <location>
        <begin position="15"/>
        <end position="75"/>
    </location>
</feature>
<keyword evidence="3" id="KW-0804">Transcription</keyword>
<evidence type="ECO:0000256" key="1">
    <source>
        <dbReference type="ARBA" id="ARBA00004123"/>
    </source>
</evidence>
<dbReference type="Gene3D" id="1.10.10.60">
    <property type="entry name" value="Homeodomain-like"/>
    <property type="match status" value="1"/>
</dbReference>
<dbReference type="EMBL" id="CP126648">
    <property type="protein sequence ID" value="WJZ80659.1"/>
    <property type="molecule type" value="Genomic_DNA"/>
</dbReference>
<organism evidence="7 8">
    <name type="scientific">Vitis vinifera</name>
    <name type="common">Grape</name>
    <dbReference type="NCBI Taxonomy" id="29760"/>
    <lineage>
        <taxon>Eukaryota</taxon>
        <taxon>Viridiplantae</taxon>
        <taxon>Streptophyta</taxon>
        <taxon>Embryophyta</taxon>
        <taxon>Tracheophyta</taxon>
        <taxon>Spermatophyta</taxon>
        <taxon>Magnoliopsida</taxon>
        <taxon>eudicotyledons</taxon>
        <taxon>Gunneridae</taxon>
        <taxon>Pentapetalae</taxon>
        <taxon>rosids</taxon>
        <taxon>Vitales</taxon>
        <taxon>Vitaceae</taxon>
        <taxon>Viteae</taxon>
        <taxon>Vitis</taxon>
    </lineage>
</organism>
<dbReference type="InterPro" id="IPR009057">
    <property type="entry name" value="Homeodomain-like_sf"/>
</dbReference>
<evidence type="ECO:0000313" key="8">
    <source>
        <dbReference type="Proteomes" id="UP001227230"/>
    </source>
</evidence>
<evidence type="ECO:0000256" key="2">
    <source>
        <dbReference type="ARBA" id="ARBA00023015"/>
    </source>
</evidence>
<dbReference type="PANTHER" id="PTHR31314:SF188">
    <property type="entry name" value="TRANSCRIPTION FACTOR KAN2 ISOFORM X1-RELATED"/>
    <property type="match status" value="1"/>
</dbReference>
<reference evidence="7 8" key="1">
    <citation type="journal article" date="2023" name="Hortic Res">
        <title>The complete reference genome for grapevine (Vitis vinifera L.) genetics and breeding.</title>
        <authorList>
            <person name="Shi X."/>
            <person name="Cao S."/>
            <person name="Wang X."/>
            <person name="Huang S."/>
            <person name="Wang Y."/>
            <person name="Liu Z."/>
            <person name="Liu W."/>
            <person name="Leng X."/>
            <person name="Peng Y."/>
            <person name="Wang N."/>
            <person name="Wang Y."/>
            <person name="Ma Z."/>
            <person name="Xu X."/>
            <person name="Zhang F."/>
            <person name="Xue H."/>
            <person name="Zhong H."/>
            <person name="Wang Y."/>
            <person name="Zhang K."/>
            <person name="Velt A."/>
            <person name="Avia K."/>
            <person name="Holtgrawe D."/>
            <person name="Grimplet J."/>
            <person name="Matus J.T."/>
            <person name="Ware D."/>
            <person name="Wu X."/>
            <person name="Wang H."/>
            <person name="Liu C."/>
            <person name="Fang Y."/>
            <person name="Rustenholz C."/>
            <person name="Cheng Z."/>
            <person name="Xiao H."/>
            <person name="Zhou Y."/>
        </authorList>
    </citation>
    <scope>NUCLEOTIDE SEQUENCE [LARGE SCALE GENOMIC DNA]</scope>
    <source>
        <strain evidence="8">cv. Pinot noir / PN40024</strain>
        <tissue evidence="7">Leaf</tissue>
    </source>
</reference>
<dbReference type="InterPro" id="IPR001005">
    <property type="entry name" value="SANT/Myb"/>
</dbReference>
<feature type="region of interest" description="Disordered" evidence="5">
    <location>
        <begin position="75"/>
        <end position="100"/>
    </location>
</feature>
<keyword evidence="8" id="KW-1185">Reference proteome</keyword>
<dbReference type="Pfam" id="PF00249">
    <property type="entry name" value="Myb_DNA-binding"/>
    <property type="match status" value="1"/>
</dbReference>
<keyword evidence="4" id="KW-0539">Nucleus</keyword>
<protein>
    <recommendedName>
        <fullName evidence="6">HTH myb-type domain-containing protein</fullName>
    </recommendedName>
</protein>
<evidence type="ECO:0000313" key="7">
    <source>
        <dbReference type="EMBL" id="WJZ80659.1"/>
    </source>
</evidence>
<dbReference type="NCBIfam" id="TIGR01557">
    <property type="entry name" value="myb_SHAQKYF"/>
    <property type="match status" value="1"/>
</dbReference>
<dbReference type="InterPro" id="IPR017930">
    <property type="entry name" value="Myb_dom"/>
</dbReference>
<evidence type="ECO:0000256" key="5">
    <source>
        <dbReference type="SAM" id="MobiDB-lite"/>
    </source>
</evidence>
<name>A0ABY9BD34_VITVI</name>
<dbReference type="InterPro" id="IPR046955">
    <property type="entry name" value="PHR1-like"/>
</dbReference>
<dbReference type="SUPFAM" id="SSF46689">
    <property type="entry name" value="Homeodomain-like"/>
    <property type="match status" value="1"/>
</dbReference>
<evidence type="ECO:0000256" key="3">
    <source>
        <dbReference type="ARBA" id="ARBA00023163"/>
    </source>
</evidence>
<gene>
    <name evidence="7" type="ORF">VitviT2T_000561</name>
</gene>
<comment type="subcellular location">
    <subcellularLocation>
        <location evidence="1">Nucleus</location>
    </subcellularLocation>
</comment>